<feature type="transmembrane region" description="Helical" evidence="4">
    <location>
        <begin position="103"/>
        <end position="125"/>
    </location>
</feature>
<feature type="transmembrane region" description="Helical" evidence="4">
    <location>
        <begin position="262"/>
        <end position="287"/>
    </location>
</feature>
<name>A0A9P9FCH4_9HYPO</name>
<dbReference type="InterPro" id="IPR050327">
    <property type="entry name" value="Proton-linked_MCT"/>
</dbReference>
<dbReference type="AlphaFoldDB" id="A0A9P9FCH4"/>
<feature type="transmembrane region" description="Helical" evidence="4">
    <location>
        <begin position="390"/>
        <end position="413"/>
    </location>
</feature>
<feature type="transmembrane region" description="Helical" evidence="4">
    <location>
        <begin position="355"/>
        <end position="378"/>
    </location>
</feature>
<dbReference type="PANTHER" id="PTHR11360">
    <property type="entry name" value="MONOCARBOXYLATE TRANSPORTER"/>
    <property type="match status" value="1"/>
</dbReference>
<comment type="caution">
    <text evidence="6">The sequence shown here is derived from an EMBL/GenBank/DDBJ whole genome shotgun (WGS) entry which is preliminary data.</text>
</comment>
<feature type="transmembrane region" description="Helical" evidence="4">
    <location>
        <begin position="221"/>
        <end position="241"/>
    </location>
</feature>
<dbReference type="Gene3D" id="1.20.1250.20">
    <property type="entry name" value="MFS general substrate transporter like domains"/>
    <property type="match status" value="1"/>
</dbReference>
<keyword evidence="4" id="KW-0812">Transmembrane</keyword>
<evidence type="ECO:0000259" key="5">
    <source>
        <dbReference type="PROSITE" id="PS50850"/>
    </source>
</evidence>
<feature type="transmembrane region" description="Helical" evidence="4">
    <location>
        <begin position="156"/>
        <end position="178"/>
    </location>
</feature>
<protein>
    <submittedName>
        <fullName evidence="6">Major facilitator superfamily domain-containing protein</fullName>
    </submittedName>
</protein>
<sequence>MDCHQVNSRALHDDAESFNDDAEITPHARPGPDGTGADLEKRATAISTASYEETYPEGGLQAWSVVAGSWFCLFASLGLMNTLGTFQAYVLEHQLKDYSEGTVGWVFSIYTFLAFFCGVYIGPVFDKYGPRWLVVAGSAFTVGGMVFMSFCTQLWHFVIAFGLLCGFGSSLLFTPSIAAVGHFFKARRGLATGIASTAGGLGGIIYPLMLSALIKKIGYGWATRVIALICLCCSLIGICLIRSRLPPAKNATAHPDFRIFRNLPFLFTTIGIFLLEFSLFIPLGYISTYALKQGFGKDFSYNLLPILNAASVVGRVLPGYYADVIGPYNVSILAVLLSIVATLCIWLPLGHTTGGVIFFAVLFGFASGTSIAIAPVCIGKLCKTQEYGRYYATAYTVVSFACLIGIPVAGSVVQANQGSYWGLIVMTGTVYIGSIVAFCAAKVSLLGWKSWAAAL</sequence>
<feature type="transmembrane region" description="Helical" evidence="4">
    <location>
        <begin position="330"/>
        <end position="349"/>
    </location>
</feature>
<feature type="transmembrane region" description="Helical" evidence="4">
    <location>
        <begin position="70"/>
        <end position="91"/>
    </location>
</feature>
<keyword evidence="7" id="KW-1185">Reference proteome</keyword>
<comment type="similarity">
    <text evidence="2">Belongs to the major facilitator superfamily. Monocarboxylate porter (TC 2.A.1.13) family.</text>
</comment>
<evidence type="ECO:0000256" key="4">
    <source>
        <dbReference type="SAM" id="Phobius"/>
    </source>
</evidence>
<dbReference type="InterPro" id="IPR011701">
    <property type="entry name" value="MFS"/>
</dbReference>
<dbReference type="SUPFAM" id="SSF103473">
    <property type="entry name" value="MFS general substrate transporter"/>
    <property type="match status" value="1"/>
</dbReference>
<dbReference type="GO" id="GO:0016020">
    <property type="term" value="C:membrane"/>
    <property type="evidence" value="ECO:0007669"/>
    <property type="project" value="UniProtKB-SubCell"/>
</dbReference>
<reference evidence="6" key="1">
    <citation type="journal article" date="2021" name="Nat. Commun.">
        <title>Genetic determinants of endophytism in the Arabidopsis root mycobiome.</title>
        <authorList>
            <person name="Mesny F."/>
            <person name="Miyauchi S."/>
            <person name="Thiergart T."/>
            <person name="Pickel B."/>
            <person name="Atanasova L."/>
            <person name="Karlsson M."/>
            <person name="Huettel B."/>
            <person name="Barry K.W."/>
            <person name="Haridas S."/>
            <person name="Chen C."/>
            <person name="Bauer D."/>
            <person name="Andreopoulos W."/>
            <person name="Pangilinan J."/>
            <person name="LaButti K."/>
            <person name="Riley R."/>
            <person name="Lipzen A."/>
            <person name="Clum A."/>
            <person name="Drula E."/>
            <person name="Henrissat B."/>
            <person name="Kohler A."/>
            <person name="Grigoriev I.V."/>
            <person name="Martin F.M."/>
            <person name="Hacquard S."/>
        </authorList>
    </citation>
    <scope>NUCLEOTIDE SEQUENCE</scope>
    <source>
        <strain evidence="6">MPI-CAGE-AT-0021</strain>
    </source>
</reference>
<dbReference type="GO" id="GO:0022857">
    <property type="term" value="F:transmembrane transporter activity"/>
    <property type="evidence" value="ECO:0007669"/>
    <property type="project" value="InterPro"/>
</dbReference>
<feature type="domain" description="Major facilitator superfamily (MFS) profile" evidence="5">
    <location>
        <begin position="62"/>
        <end position="445"/>
    </location>
</feature>
<dbReference type="InterPro" id="IPR020846">
    <property type="entry name" value="MFS_dom"/>
</dbReference>
<keyword evidence="3" id="KW-0325">Glycoprotein</keyword>
<organism evidence="6 7">
    <name type="scientific">Dactylonectria estremocensis</name>
    <dbReference type="NCBI Taxonomy" id="1079267"/>
    <lineage>
        <taxon>Eukaryota</taxon>
        <taxon>Fungi</taxon>
        <taxon>Dikarya</taxon>
        <taxon>Ascomycota</taxon>
        <taxon>Pezizomycotina</taxon>
        <taxon>Sordariomycetes</taxon>
        <taxon>Hypocreomycetidae</taxon>
        <taxon>Hypocreales</taxon>
        <taxon>Nectriaceae</taxon>
        <taxon>Dactylonectria</taxon>
    </lineage>
</organism>
<dbReference type="PANTHER" id="PTHR11360:SF177">
    <property type="entry name" value="RIBOFLAVIN TRANSPORTER MCH5"/>
    <property type="match status" value="1"/>
</dbReference>
<feature type="transmembrane region" description="Helical" evidence="4">
    <location>
        <begin position="132"/>
        <end position="150"/>
    </location>
</feature>
<dbReference type="PROSITE" id="PS50850">
    <property type="entry name" value="MFS"/>
    <property type="match status" value="1"/>
</dbReference>
<accession>A0A9P9FCH4</accession>
<evidence type="ECO:0000313" key="7">
    <source>
        <dbReference type="Proteomes" id="UP000717696"/>
    </source>
</evidence>
<evidence type="ECO:0000256" key="1">
    <source>
        <dbReference type="ARBA" id="ARBA00004141"/>
    </source>
</evidence>
<dbReference type="OrthoDB" id="410267at2759"/>
<evidence type="ECO:0000256" key="3">
    <source>
        <dbReference type="ARBA" id="ARBA00023180"/>
    </source>
</evidence>
<proteinExistence type="inferred from homology"/>
<feature type="transmembrane region" description="Helical" evidence="4">
    <location>
        <begin position="299"/>
        <end position="318"/>
    </location>
</feature>
<evidence type="ECO:0000313" key="6">
    <source>
        <dbReference type="EMBL" id="KAH7158022.1"/>
    </source>
</evidence>
<dbReference type="Proteomes" id="UP000717696">
    <property type="component" value="Unassembled WGS sequence"/>
</dbReference>
<comment type="subcellular location">
    <subcellularLocation>
        <location evidence="1">Membrane</location>
        <topology evidence="1">Multi-pass membrane protein</topology>
    </subcellularLocation>
</comment>
<dbReference type="Pfam" id="PF07690">
    <property type="entry name" value="MFS_1"/>
    <property type="match status" value="1"/>
</dbReference>
<keyword evidence="4" id="KW-1133">Transmembrane helix</keyword>
<feature type="transmembrane region" description="Helical" evidence="4">
    <location>
        <begin position="190"/>
        <end position="209"/>
    </location>
</feature>
<dbReference type="EMBL" id="JAGMUU010000003">
    <property type="protein sequence ID" value="KAH7158022.1"/>
    <property type="molecule type" value="Genomic_DNA"/>
</dbReference>
<feature type="transmembrane region" description="Helical" evidence="4">
    <location>
        <begin position="419"/>
        <end position="441"/>
    </location>
</feature>
<dbReference type="CDD" id="cd17352">
    <property type="entry name" value="MFS_MCT_SLC16"/>
    <property type="match status" value="1"/>
</dbReference>
<gene>
    <name evidence="6" type="ORF">B0J13DRAFT_435873</name>
</gene>
<evidence type="ECO:0000256" key="2">
    <source>
        <dbReference type="ARBA" id="ARBA00006727"/>
    </source>
</evidence>
<keyword evidence="4" id="KW-0472">Membrane</keyword>
<dbReference type="InterPro" id="IPR036259">
    <property type="entry name" value="MFS_trans_sf"/>
</dbReference>